<sequence>MVPSASSPRLSFSLLTSSIDTALSEWCTNNTTSWLDALHYSSLPSMVTRRTAFPRFTNSTTCAADSMTPACSHKWRCMSSTPSIGSLATPRSTSFRN</sequence>
<evidence type="ECO:0000313" key="1">
    <source>
        <dbReference type="EMBL" id="EXM12323.1"/>
    </source>
</evidence>
<reference evidence="1" key="2">
    <citation type="submission" date="2014-03" db="EMBL/GenBank/DDBJ databases">
        <title>The Genome Annotation of Fusarium oxysporum Cotton.</title>
        <authorList>
            <consortium name="The Broad Institute Genomics Platform"/>
            <person name="Ma L.-J."/>
            <person name="Corby-Kistler H."/>
            <person name="Broz K."/>
            <person name="Gale L.R."/>
            <person name="Jonkers W."/>
            <person name="O'Donnell K."/>
            <person name="Ploetz R."/>
            <person name="Steinberg C."/>
            <person name="Schwartz D.C."/>
            <person name="VanEtten H."/>
            <person name="Zhou S."/>
            <person name="Young S.K."/>
            <person name="Zeng Q."/>
            <person name="Gargeya S."/>
            <person name="Fitzgerald M."/>
            <person name="Abouelleil A."/>
            <person name="Alvarado L."/>
            <person name="Chapman S.B."/>
            <person name="Gainer-Dewar J."/>
            <person name="Goldberg J."/>
            <person name="Griggs A."/>
            <person name="Gujja S."/>
            <person name="Hansen M."/>
            <person name="Howarth C."/>
            <person name="Imamovic A."/>
            <person name="Ireland A."/>
            <person name="Larimer J."/>
            <person name="McCowan C."/>
            <person name="Murphy C."/>
            <person name="Pearson M."/>
            <person name="Poon T.W."/>
            <person name="Priest M."/>
            <person name="Roberts A."/>
            <person name="Saif S."/>
            <person name="Shea T."/>
            <person name="Sykes S."/>
            <person name="Wortman J."/>
            <person name="Nusbaum C."/>
            <person name="Birren B."/>
        </authorList>
    </citation>
    <scope>NUCLEOTIDE SEQUENCE</scope>
    <source>
        <strain evidence="1">25433</strain>
    </source>
</reference>
<dbReference type="Proteomes" id="UP000030701">
    <property type="component" value="Unassembled WGS sequence"/>
</dbReference>
<accession>X0KFR4</accession>
<gene>
    <name evidence="1" type="ORF">FOTG_19176</name>
</gene>
<protein>
    <submittedName>
        <fullName evidence="1">Uncharacterized protein</fullName>
    </submittedName>
</protein>
<dbReference type="HOGENOM" id="CLU_2346750_0_0_1"/>
<proteinExistence type="predicted"/>
<name>X0KFR4_FUSOX</name>
<dbReference type="EMBL" id="KK035682">
    <property type="protein sequence ID" value="EXM12323.1"/>
    <property type="molecule type" value="Genomic_DNA"/>
</dbReference>
<reference evidence="1" key="1">
    <citation type="submission" date="2011-11" db="EMBL/GenBank/DDBJ databases">
        <title>The Genome Sequence of Fusarium oxysporum Cotton.</title>
        <authorList>
            <consortium name="The Broad Institute Genome Sequencing Platform"/>
            <person name="Ma L.-J."/>
            <person name="Gale L.R."/>
            <person name="Schwartz D.C."/>
            <person name="Zhou S."/>
            <person name="Corby-Kistler H."/>
            <person name="Young S.K."/>
            <person name="Zeng Q."/>
            <person name="Gargeya S."/>
            <person name="Fitzgerald M."/>
            <person name="Haas B."/>
            <person name="Abouelleil A."/>
            <person name="Alvarado L."/>
            <person name="Arachchi H.M."/>
            <person name="Berlin A."/>
            <person name="Brown A."/>
            <person name="Chapman S.B."/>
            <person name="Chen Z."/>
            <person name="Dunbar C."/>
            <person name="Freedman E."/>
            <person name="Gearin G."/>
            <person name="Goldberg J."/>
            <person name="Griggs A."/>
            <person name="Gujja S."/>
            <person name="Heiman D."/>
            <person name="Howarth C."/>
            <person name="Larson L."/>
            <person name="Lui A."/>
            <person name="MacDonald P.J.P."/>
            <person name="Montmayeur A."/>
            <person name="Murphy C."/>
            <person name="Neiman D."/>
            <person name="Pearson M."/>
            <person name="Priest M."/>
            <person name="Roberts A."/>
            <person name="Saif S."/>
            <person name="Shea T."/>
            <person name="Shenoy N."/>
            <person name="Sisk P."/>
            <person name="Stolte C."/>
            <person name="Sykes S."/>
            <person name="Wortman J."/>
            <person name="Nusbaum C."/>
            <person name="Birren B."/>
        </authorList>
    </citation>
    <scope>NUCLEOTIDE SEQUENCE [LARGE SCALE GENOMIC DNA]</scope>
    <source>
        <strain evidence="1">25433</strain>
    </source>
</reference>
<dbReference type="AlphaFoldDB" id="X0KFR4"/>
<organism evidence="1">
    <name type="scientific">Fusarium oxysporum f. sp. vasinfectum 25433</name>
    <dbReference type="NCBI Taxonomy" id="1089449"/>
    <lineage>
        <taxon>Eukaryota</taxon>
        <taxon>Fungi</taxon>
        <taxon>Dikarya</taxon>
        <taxon>Ascomycota</taxon>
        <taxon>Pezizomycotina</taxon>
        <taxon>Sordariomycetes</taxon>
        <taxon>Hypocreomycetidae</taxon>
        <taxon>Hypocreales</taxon>
        <taxon>Nectriaceae</taxon>
        <taxon>Fusarium</taxon>
        <taxon>Fusarium oxysporum species complex</taxon>
    </lineage>
</organism>